<dbReference type="AlphaFoldDB" id="A0AAD9FDA5"/>
<dbReference type="InterPro" id="IPR052626">
    <property type="entry name" value="SWT1_Regulator"/>
</dbReference>
<dbReference type="Gene3D" id="3.40.50.1010">
    <property type="entry name" value="5'-nuclease"/>
    <property type="match status" value="1"/>
</dbReference>
<dbReference type="Proteomes" id="UP001228049">
    <property type="component" value="Unassembled WGS sequence"/>
</dbReference>
<evidence type="ECO:0000259" key="4">
    <source>
        <dbReference type="SMART" id="SM00670"/>
    </source>
</evidence>
<keyword evidence="6" id="KW-1185">Reference proteome</keyword>
<dbReference type="GO" id="GO:0005634">
    <property type="term" value="C:nucleus"/>
    <property type="evidence" value="ECO:0007669"/>
    <property type="project" value="TreeGrafter"/>
</dbReference>
<dbReference type="InterPro" id="IPR002716">
    <property type="entry name" value="PIN_dom"/>
</dbReference>
<dbReference type="InterPro" id="IPR029060">
    <property type="entry name" value="PIN-like_dom_sf"/>
</dbReference>
<evidence type="ECO:0000313" key="5">
    <source>
        <dbReference type="EMBL" id="KAK1897051.1"/>
    </source>
</evidence>
<feature type="compositionally biased region" description="Basic residues" evidence="3">
    <location>
        <begin position="1"/>
        <end position="12"/>
    </location>
</feature>
<protein>
    <recommendedName>
        <fullName evidence="2">Transcriptional protein SWT1</fullName>
    </recommendedName>
</protein>
<dbReference type="CDD" id="cd18727">
    <property type="entry name" value="PIN_Swt1-like"/>
    <property type="match status" value="1"/>
</dbReference>
<evidence type="ECO:0000313" key="6">
    <source>
        <dbReference type="Proteomes" id="UP001228049"/>
    </source>
</evidence>
<feature type="compositionally biased region" description="Low complexity" evidence="3">
    <location>
        <begin position="185"/>
        <end position="196"/>
    </location>
</feature>
<evidence type="ECO:0000256" key="3">
    <source>
        <dbReference type="SAM" id="MobiDB-lite"/>
    </source>
</evidence>
<name>A0AAD9FDA5_DISEL</name>
<gene>
    <name evidence="5" type="ORF">KUDE01_016591</name>
</gene>
<dbReference type="SUPFAM" id="SSF88723">
    <property type="entry name" value="PIN domain-like"/>
    <property type="match status" value="1"/>
</dbReference>
<evidence type="ECO:0000256" key="1">
    <source>
        <dbReference type="ARBA" id="ARBA00060839"/>
    </source>
</evidence>
<comment type="similarity">
    <text evidence="1">Belongs to the SWT1 family.</text>
</comment>
<accession>A0AAD9FDA5</accession>
<feature type="domain" description="PIN" evidence="4">
    <location>
        <begin position="275"/>
        <end position="403"/>
    </location>
</feature>
<dbReference type="Pfam" id="PF13638">
    <property type="entry name" value="PIN_4"/>
    <property type="match status" value="1"/>
</dbReference>
<organism evidence="5 6">
    <name type="scientific">Dissostichus eleginoides</name>
    <name type="common">Patagonian toothfish</name>
    <name type="synonym">Dissostichus amissus</name>
    <dbReference type="NCBI Taxonomy" id="100907"/>
    <lineage>
        <taxon>Eukaryota</taxon>
        <taxon>Metazoa</taxon>
        <taxon>Chordata</taxon>
        <taxon>Craniata</taxon>
        <taxon>Vertebrata</taxon>
        <taxon>Euteleostomi</taxon>
        <taxon>Actinopterygii</taxon>
        <taxon>Neopterygii</taxon>
        <taxon>Teleostei</taxon>
        <taxon>Neoteleostei</taxon>
        <taxon>Acanthomorphata</taxon>
        <taxon>Eupercaria</taxon>
        <taxon>Perciformes</taxon>
        <taxon>Notothenioidei</taxon>
        <taxon>Nototheniidae</taxon>
        <taxon>Dissostichus</taxon>
    </lineage>
</organism>
<feature type="region of interest" description="Disordered" evidence="3">
    <location>
        <begin position="1"/>
        <end position="117"/>
    </location>
</feature>
<dbReference type="PANTHER" id="PTHR16161">
    <property type="entry name" value="TRANSCRIPTIONAL PROTEIN SWT1"/>
    <property type="match status" value="1"/>
</dbReference>
<feature type="region of interest" description="Disordered" evidence="3">
    <location>
        <begin position="130"/>
        <end position="212"/>
    </location>
</feature>
<reference evidence="5" key="1">
    <citation type="submission" date="2023-04" db="EMBL/GenBank/DDBJ databases">
        <title>Chromosome-level genome of Chaenocephalus aceratus.</title>
        <authorList>
            <person name="Park H."/>
        </authorList>
    </citation>
    <scope>NUCLEOTIDE SEQUENCE</scope>
    <source>
        <strain evidence="5">DE</strain>
        <tissue evidence="5">Muscle</tissue>
    </source>
</reference>
<dbReference type="SMART" id="SM00670">
    <property type="entry name" value="PINc"/>
    <property type="match status" value="1"/>
</dbReference>
<evidence type="ECO:0000256" key="2">
    <source>
        <dbReference type="ARBA" id="ARBA00074620"/>
    </source>
</evidence>
<proteinExistence type="inferred from homology"/>
<feature type="compositionally biased region" description="Low complexity" evidence="3">
    <location>
        <begin position="145"/>
        <end position="174"/>
    </location>
</feature>
<dbReference type="FunFam" id="3.40.50.1010:FF:000012">
    <property type="entry name" value="SWT1, RNA endoribonuclease homolog"/>
    <property type="match status" value="1"/>
</dbReference>
<comment type="caution">
    <text evidence="5">The sequence shown here is derived from an EMBL/GenBank/DDBJ whole genome shotgun (WGS) entry which is preliminary data.</text>
</comment>
<feature type="compositionally biased region" description="Basic and acidic residues" evidence="3">
    <location>
        <begin position="72"/>
        <end position="103"/>
    </location>
</feature>
<feature type="compositionally biased region" description="Basic and acidic residues" evidence="3">
    <location>
        <begin position="22"/>
        <end position="31"/>
    </location>
</feature>
<feature type="compositionally biased region" description="Basic and acidic residues" evidence="3">
    <location>
        <begin position="38"/>
        <end position="54"/>
    </location>
</feature>
<dbReference type="EMBL" id="JASDAP010000009">
    <property type="protein sequence ID" value="KAK1897051.1"/>
    <property type="molecule type" value="Genomic_DNA"/>
</dbReference>
<dbReference type="PANTHER" id="PTHR16161:SF0">
    <property type="entry name" value="TRANSCRIPTIONAL PROTEIN SWT1"/>
    <property type="match status" value="1"/>
</dbReference>
<sequence>MSKKAKKRRRRGLSSSSEEDEKESKKQDLTKNNKSSRGKPDLKNQERFETKPEKSAFPSVKDVPKSTRQIKKPKEQGKNELKKCRAKEPPRTENDCKTVKTKEPSNNSSVSKDSAWEQKIDVFKKMCQRHEENKAKKSMWIEVKTPSASTTTKSSTSAKPTTSTSLPETAASSSKSEEKTVQQAPVSPDVTPSVSSEGQDEGPPLAEQLPNTFHTVPAPWYDQMQVVEELHLARSQKRLEVNVMQSYGDLTCMDIDPPEEGGADTHCKQPNQQYLILVLDTNILLSHLDYIKKIRMNGLGDLGFPIVLIPWVVLQELDSLKRGRGLSGSVAHLATPAISYIYNCLKSRAPFLWGQSMQQASESNNGLNAENNDDRVLQCCLQYQSLYPECAHILCTNDKNLCSKALLSGVKALCKIDLEAEPRMQRTRLHTVEENDNKRGDERPVWDPSSVSELEQCLLEVLSDVLEVEMKAAFEDIWLDIVYIKPPWTLLDVLKCFKKHWIAVFGNIVPRRKQQTVLTLINFFNSGGTSHCRDASALLRDAKELVKAFGKRSRRVSGAISRMDNIFNKRQPQWESPAIDVVMNEEDEYHDDEEEAEQPTPAPFSHQEVWALFEHLWSYVFQMSWEVFKALGFDPNSTQSTQPGGGPAPPQDAVDCLHNLCCIVSQLLQIFSSVLSSAPRLEEVQTLLSILHSNKIVNLDSRLTAKDFLDCLVQQDNREKLSIGGNQLLGVKEVLDRCVGVTCQHINFNTSRA</sequence>